<evidence type="ECO:0000313" key="3">
    <source>
        <dbReference type="Proteomes" id="UP000579647"/>
    </source>
</evidence>
<evidence type="ECO:0000256" key="1">
    <source>
        <dbReference type="SAM" id="Phobius"/>
    </source>
</evidence>
<keyword evidence="1" id="KW-0812">Transmembrane</keyword>
<dbReference type="InterPro" id="IPR036259">
    <property type="entry name" value="MFS_trans_sf"/>
</dbReference>
<dbReference type="PANTHER" id="PTHR38441">
    <property type="entry name" value="INTEGRAL MEMBRANE PROTEIN-RELATED"/>
    <property type="match status" value="1"/>
</dbReference>
<sequence>MRAEADMAHACERVSVDPRFVKLRRRFALQAGVLVGAFLTSYMSYLLLSAYARDFMSVQIVDSVNVALLMGIGQFLLTFALAWAFGRFSAHSIDPLAEEIRDRARGEDTISGRVIG</sequence>
<keyword evidence="3" id="KW-1185">Reference proteome</keyword>
<dbReference type="Proteomes" id="UP000579647">
    <property type="component" value="Unassembled WGS sequence"/>
</dbReference>
<protein>
    <submittedName>
        <fullName evidence="2">Uncharacterized membrane protein (DUF485 family)</fullName>
    </submittedName>
</protein>
<comment type="caution">
    <text evidence="2">The sequence shown here is derived from an EMBL/GenBank/DDBJ whole genome shotgun (WGS) entry which is preliminary data.</text>
</comment>
<dbReference type="PANTHER" id="PTHR38441:SF1">
    <property type="entry name" value="MEMBRANE PROTEIN"/>
    <property type="match status" value="1"/>
</dbReference>
<dbReference type="SUPFAM" id="SSF103473">
    <property type="entry name" value="MFS general substrate transporter"/>
    <property type="match status" value="1"/>
</dbReference>
<gene>
    <name evidence="2" type="ORF">HNR07_002727</name>
</gene>
<dbReference type="InterPro" id="IPR007436">
    <property type="entry name" value="DUF485"/>
</dbReference>
<accession>A0A840W3T8</accession>
<reference evidence="2 3" key="1">
    <citation type="submission" date="2020-08" db="EMBL/GenBank/DDBJ databases">
        <title>Sequencing the genomes of 1000 actinobacteria strains.</title>
        <authorList>
            <person name="Klenk H.-P."/>
        </authorList>
    </citation>
    <scope>NUCLEOTIDE SEQUENCE [LARGE SCALE GENOMIC DNA]</scope>
    <source>
        <strain evidence="2 3">DSM 44598</strain>
    </source>
</reference>
<keyword evidence="1" id="KW-1133">Transmembrane helix</keyword>
<feature type="transmembrane region" description="Helical" evidence="1">
    <location>
        <begin position="27"/>
        <end position="52"/>
    </location>
</feature>
<keyword evidence="1" id="KW-0472">Membrane</keyword>
<dbReference type="Pfam" id="PF04341">
    <property type="entry name" value="DUF485"/>
    <property type="match status" value="1"/>
</dbReference>
<dbReference type="AlphaFoldDB" id="A0A840W3T8"/>
<organism evidence="2 3">
    <name type="scientific">Nocardiopsis metallicus</name>
    <dbReference type="NCBI Taxonomy" id="179819"/>
    <lineage>
        <taxon>Bacteria</taxon>
        <taxon>Bacillati</taxon>
        <taxon>Actinomycetota</taxon>
        <taxon>Actinomycetes</taxon>
        <taxon>Streptosporangiales</taxon>
        <taxon>Nocardiopsidaceae</taxon>
        <taxon>Nocardiopsis</taxon>
    </lineage>
</organism>
<feature type="transmembrane region" description="Helical" evidence="1">
    <location>
        <begin position="64"/>
        <end position="85"/>
    </location>
</feature>
<name>A0A840W3T8_9ACTN</name>
<proteinExistence type="predicted"/>
<evidence type="ECO:0000313" key="2">
    <source>
        <dbReference type="EMBL" id="MBB5491590.1"/>
    </source>
</evidence>
<dbReference type="EMBL" id="JACHDO010000001">
    <property type="protein sequence ID" value="MBB5491590.1"/>
    <property type="molecule type" value="Genomic_DNA"/>
</dbReference>